<evidence type="ECO:0000256" key="2">
    <source>
        <dbReference type="ARBA" id="ARBA00012135"/>
    </source>
</evidence>
<feature type="domain" description="Pyridoxamine kinase/Phosphomethylpyrimidine kinase" evidence="3">
    <location>
        <begin position="14"/>
        <end position="260"/>
    </location>
</feature>
<dbReference type="CDD" id="cd01169">
    <property type="entry name" value="HMPP_kinase"/>
    <property type="match status" value="1"/>
</dbReference>
<dbReference type="InterPro" id="IPR013749">
    <property type="entry name" value="PM/HMP-P_kinase-1"/>
</dbReference>
<dbReference type="GO" id="GO:0008902">
    <property type="term" value="F:hydroxymethylpyrimidine kinase activity"/>
    <property type="evidence" value="ECO:0007669"/>
    <property type="project" value="UniProtKB-EC"/>
</dbReference>
<name>A0ABS2HHT8_9VIBR</name>
<dbReference type="NCBIfam" id="TIGR00097">
    <property type="entry name" value="HMP-P_kinase"/>
    <property type="match status" value="1"/>
</dbReference>
<dbReference type="SUPFAM" id="SSF53613">
    <property type="entry name" value="Ribokinase-like"/>
    <property type="match status" value="1"/>
</dbReference>
<protein>
    <recommendedName>
        <fullName evidence="2">hydroxymethylpyrimidine kinase</fullName>
        <ecNumber evidence="2">2.7.1.49</ecNumber>
    </recommendedName>
</protein>
<dbReference type="InterPro" id="IPR029056">
    <property type="entry name" value="Ribokinase-like"/>
</dbReference>
<dbReference type="InterPro" id="IPR004399">
    <property type="entry name" value="HMP/HMP-P_kinase_dom"/>
</dbReference>
<proteinExistence type="predicted"/>
<keyword evidence="5" id="KW-1185">Reference proteome</keyword>
<sequence>MKSIPNVLTIAGSDSGGGAGIQADIKAISATGSYACSVITAITAQNTLGVSAVMPISTHIVSAQLDSVFSDLTIDAVKIGMLADADIIKTVADKLRQYQPKHIVLDPVMVATSGDSLIQSDAVQALIDQLISLATVITPNIPEAVKLNGKQTEQGFNAAETAKALLENGANAVLVKGGHSQGASSDDILVTSQGQHLYRAERVETNNTHGTGCTLSSAIASYLAQGYELAPACDMAKQYITKAIRAADRLNVGKGHGPVNHFYQLNH</sequence>
<organism evidence="4 5">
    <name type="scientific">Vibrio ulleungensis</name>
    <dbReference type="NCBI Taxonomy" id="2807619"/>
    <lineage>
        <taxon>Bacteria</taxon>
        <taxon>Pseudomonadati</taxon>
        <taxon>Pseudomonadota</taxon>
        <taxon>Gammaproteobacteria</taxon>
        <taxon>Vibrionales</taxon>
        <taxon>Vibrionaceae</taxon>
        <taxon>Vibrio</taxon>
    </lineage>
</organism>
<evidence type="ECO:0000313" key="5">
    <source>
        <dbReference type="Proteomes" id="UP000809621"/>
    </source>
</evidence>
<dbReference type="GO" id="GO:0008972">
    <property type="term" value="F:phosphomethylpyrimidine kinase activity"/>
    <property type="evidence" value="ECO:0007669"/>
    <property type="project" value="UniProtKB-EC"/>
</dbReference>
<dbReference type="PANTHER" id="PTHR20858">
    <property type="entry name" value="PHOSPHOMETHYLPYRIMIDINE KINASE"/>
    <property type="match status" value="1"/>
</dbReference>
<dbReference type="EMBL" id="JAFEUM010000004">
    <property type="protein sequence ID" value="MBM7037093.1"/>
    <property type="molecule type" value="Genomic_DNA"/>
</dbReference>
<keyword evidence="4" id="KW-0418">Kinase</keyword>
<dbReference type="PANTHER" id="PTHR20858:SF17">
    <property type="entry name" value="HYDROXYMETHYLPYRIMIDINE_PHOSPHOMETHYLPYRIMIDINE KINASE THI20-RELATED"/>
    <property type="match status" value="1"/>
</dbReference>
<reference evidence="4 5" key="1">
    <citation type="submission" date="2021-02" db="EMBL/GenBank/DDBJ databases">
        <authorList>
            <person name="Park J.-S."/>
        </authorList>
    </citation>
    <scope>NUCLEOTIDE SEQUENCE [LARGE SCALE GENOMIC DNA]</scope>
    <source>
        <strain evidence="4 5">188UL20-2</strain>
    </source>
</reference>
<comment type="pathway">
    <text evidence="1">Cofactor biosynthesis; thiamine diphosphate biosynthesis.</text>
</comment>
<evidence type="ECO:0000259" key="3">
    <source>
        <dbReference type="Pfam" id="PF08543"/>
    </source>
</evidence>
<evidence type="ECO:0000256" key="1">
    <source>
        <dbReference type="ARBA" id="ARBA00004948"/>
    </source>
</evidence>
<evidence type="ECO:0000313" key="4">
    <source>
        <dbReference type="EMBL" id="MBM7037093.1"/>
    </source>
</evidence>
<dbReference type="RefSeq" id="WP_205158648.1">
    <property type="nucleotide sequence ID" value="NZ_JAFEUM010000004.1"/>
</dbReference>
<dbReference type="Gene3D" id="3.40.1190.20">
    <property type="match status" value="1"/>
</dbReference>
<keyword evidence="4" id="KW-0808">Transferase</keyword>
<dbReference type="EC" id="2.7.1.49" evidence="2"/>
<dbReference type="Proteomes" id="UP000809621">
    <property type="component" value="Unassembled WGS sequence"/>
</dbReference>
<gene>
    <name evidence="4" type="primary">thiD</name>
    <name evidence="4" type="ORF">JQC93_11825</name>
</gene>
<comment type="caution">
    <text evidence="4">The sequence shown here is derived from an EMBL/GenBank/DDBJ whole genome shotgun (WGS) entry which is preliminary data.</text>
</comment>
<dbReference type="Pfam" id="PF08543">
    <property type="entry name" value="Phos_pyr_kin"/>
    <property type="match status" value="1"/>
</dbReference>
<accession>A0ABS2HHT8</accession>